<evidence type="ECO:0000313" key="2">
    <source>
        <dbReference type="Proteomes" id="UP000077134"/>
    </source>
</evidence>
<protein>
    <submittedName>
        <fullName evidence="1">Uncharacterized protein</fullName>
    </submittedName>
</protein>
<evidence type="ECO:0000313" key="1">
    <source>
        <dbReference type="EMBL" id="OAB76813.1"/>
    </source>
</evidence>
<dbReference type="EMBL" id="LSFN01000005">
    <property type="protein sequence ID" value="OAB76813.1"/>
    <property type="molecule type" value="Genomic_DNA"/>
</dbReference>
<accession>A0A167FR04</accession>
<dbReference type="Proteomes" id="UP000077134">
    <property type="component" value="Unassembled WGS sequence"/>
</dbReference>
<dbReference type="OrthoDB" id="2361368at2"/>
<dbReference type="STRING" id="1763538.LPB68_19455"/>
<dbReference type="KEGG" id="pcx:LPB68_19455"/>
<comment type="caution">
    <text evidence="1">The sequence shown here is derived from an EMBL/GenBank/DDBJ whole genome shotgun (WGS) entry which is preliminary data.</text>
</comment>
<proteinExistence type="predicted"/>
<name>A0A167FR04_9BACL</name>
<dbReference type="RefSeq" id="WP_068655890.1">
    <property type="nucleotide sequence ID" value="NZ_CP017770.1"/>
</dbReference>
<dbReference type="AlphaFoldDB" id="A0A167FR04"/>
<keyword evidence="2" id="KW-1185">Reference proteome</keyword>
<reference evidence="1 2" key="1">
    <citation type="submission" date="2016-02" db="EMBL/GenBank/DDBJ databases">
        <title>Paenibacillus sp. LPB0068, isolated from Crassostrea gigas.</title>
        <authorList>
            <person name="Shin S.-K."/>
            <person name="Yi H."/>
        </authorList>
    </citation>
    <scope>NUCLEOTIDE SEQUENCE [LARGE SCALE GENOMIC DNA]</scope>
    <source>
        <strain evidence="1 2">LPB0068</strain>
    </source>
</reference>
<gene>
    <name evidence="1" type="ORF">PNBC_05285</name>
</gene>
<sequence length="100" mass="11925">MAFGINRVELSQWKAAVNRGEIAYLTHYWIDPRFPKFNTVTKVGCADVNRLSEWCIAHELPSKYIHHRDSYPHFDLLGPKQREILLQEKLWHQLERFGMM</sequence>
<organism evidence="1 2">
    <name type="scientific">Paenibacillus crassostreae</name>
    <dbReference type="NCBI Taxonomy" id="1763538"/>
    <lineage>
        <taxon>Bacteria</taxon>
        <taxon>Bacillati</taxon>
        <taxon>Bacillota</taxon>
        <taxon>Bacilli</taxon>
        <taxon>Bacillales</taxon>
        <taxon>Paenibacillaceae</taxon>
        <taxon>Paenibacillus</taxon>
    </lineage>
</organism>